<dbReference type="InterPro" id="IPR009752">
    <property type="entry name" value="Phage_Mu_GpJ"/>
</dbReference>
<evidence type="ECO:0000313" key="2">
    <source>
        <dbReference type="Proteomes" id="UP001528823"/>
    </source>
</evidence>
<organism evidence="1 2">
    <name type="scientific">Spartinivicinus poritis</name>
    <dbReference type="NCBI Taxonomy" id="2994640"/>
    <lineage>
        <taxon>Bacteria</taxon>
        <taxon>Pseudomonadati</taxon>
        <taxon>Pseudomonadota</taxon>
        <taxon>Gammaproteobacteria</taxon>
        <taxon>Oceanospirillales</taxon>
        <taxon>Zooshikellaceae</taxon>
        <taxon>Spartinivicinus</taxon>
    </lineage>
</organism>
<dbReference type="EMBL" id="JAPMOU010000072">
    <property type="protein sequence ID" value="MDE1465613.1"/>
    <property type="molecule type" value="Genomic_DNA"/>
</dbReference>
<keyword evidence="2" id="KW-1185">Reference proteome</keyword>
<evidence type="ECO:0000313" key="1">
    <source>
        <dbReference type="EMBL" id="MDE1465613.1"/>
    </source>
</evidence>
<gene>
    <name evidence="1" type="ORF">ORQ98_26990</name>
</gene>
<comment type="caution">
    <text evidence="1">The sequence shown here is derived from an EMBL/GenBank/DDBJ whole genome shotgun (WGS) entry which is preliminary data.</text>
</comment>
<reference evidence="1 2" key="1">
    <citation type="submission" date="2022-11" db="EMBL/GenBank/DDBJ databases">
        <title>Spartinivicinus poritis sp. nov., isolated from scleractinian coral Porites lutea.</title>
        <authorList>
            <person name="Zhang G."/>
            <person name="Cai L."/>
            <person name="Wei Q."/>
        </authorList>
    </citation>
    <scope>NUCLEOTIDE SEQUENCE [LARGE SCALE GENOMIC DNA]</scope>
    <source>
        <strain evidence="1 2">A2-2</strain>
    </source>
</reference>
<accession>A0ABT5UJM6</accession>
<name>A0ABT5UJM6_9GAMM</name>
<sequence>MYATEQAIIDRYGNDALYIVADRDKDDQLDHLAIEHALVDASAHIDLYLTGRYTLPLSTPSALLTRLCVDIAIYWLGEDRGGASEERRKRFEDAEKTLAKLASGEVKLTVDVSTSNSTGISFSASKRQFSRQSLKGF</sequence>
<dbReference type="Pfam" id="PF07030">
    <property type="entry name" value="Phage_Mu_Gp36"/>
    <property type="match status" value="1"/>
</dbReference>
<dbReference type="Proteomes" id="UP001528823">
    <property type="component" value="Unassembled WGS sequence"/>
</dbReference>
<protein>
    <submittedName>
        <fullName evidence="1">DUF1320 domain-containing protein</fullName>
    </submittedName>
</protein>
<proteinExistence type="predicted"/>
<dbReference type="RefSeq" id="WP_274691917.1">
    <property type="nucleotide sequence ID" value="NZ_JAPMOU010000072.1"/>
</dbReference>